<dbReference type="PANTHER" id="PTHR37811:SF2">
    <property type="entry name" value="ABM DOMAIN-CONTAINING PROTEIN"/>
    <property type="match status" value="1"/>
</dbReference>
<dbReference type="AlphaFoldDB" id="A0A318FFV6"/>
<keyword evidence="2" id="KW-0560">Oxidoreductase</keyword>
<protein>
    <submittedName>
        <fullName evidence="2">Heme-degrading monooxygenase HmoA</fullName>
    </submittedName>
</protein>
<name>A0A318FFV6_KLEOX</name>
<dbReference type="GO" id="GO:0004497">
    <property type="term" value="F:monooxygenase activity"/>
    <property type="evidence" value="ECO:0007669"/>
    <property type="project" value="UniProtKB-KW"/>
</dbReference>
<gene>
    <name evidence="2" type="ORF">DET57_12028</name>
</gene>
<dbReference type="PROSITE" id="PS51725">
    <property type="entry name" value="ABM"/>
    <property type="match status" value="1"/>
</dbReference>
<dbReference type="RefSeq" id="WP_110276402.1">
    <property type="nucleotide sequence ID" value="NZ_QJJG01000020.1"/>
</dbReference>
<dbReference type="Pfam" id="PF03992">
    <property type="entry name" value="ABM"/>
    <property type="match status" value="1"/>
</dbReference>
<feature type="domain" description="ABM" evidence="1">
    <location>
        <begin position="2"/>
        <end position="91"/>
    </location>
</feature>
<dbReference type="InterPro" id="IPR007138">
    <property type="entry name" value="ABM_dom"/>
</dbReference>
<organism evidence="2 3">
    <name type="scientific">Klebsiella oxytoca</name>
    <dbReference type="NCBI Taxonomy" id="571"/>
    <lineage>
        <taxon>Bacteria</taxon>
        <taxon>Pseudomonadati</taxon>
        <taxon>Pseudomonadota</taxon>
        <taxon>Gammaproteobacteria</taxon>
        <taxon>Enterobacterales</taxon>
        <taxon>Enterobacteriaceae</taxon>
        <taxon>Klebsiella/Raoultella group</taxon>
        <taxon>Klebsiella</taxon>
    </lineage>
</organism>
<evidence type="ECO:0000313" key="2">
    <source>
        <dbReference type="EMBL" id="PXW39113.1"/>
    </source>
</evidence>
<proteinExistence type="predicted"/>
<reference evidence="2 3" key="1">
    <citation type="submission" date="2018-05" db="EMBL/GenBank/DDBJ databases">
        <title>Freshwater and sediment microbial communities from various areas in North America, analyzing microbe dynamics in response to fracking.</title>
        <authorList>
            <person name="Lamendella R."/>
        </authorList>
    </citation>
    <scope>NUCLEOTIDE SEQUENCE [LARGE SCALE GENOMIC DNA]</scope>
    <source>
        <strain evidence="2 3">67</strain>
    </source>
</reference>
<dbReference type="EMBL" id="QJJG01000020">
    <property type="protein sequence ID" value="PXW39113.1"/>
    <property type="molecule type" value="Genomic_DNA"/>
</dbReference>
<comment type="caution">
    <text evidence="2">The sequence shown here is derived from an EMBL/GenBank/DDBJ whole genome shotgun (WGS) entry which is preliminary data.</text>
</comment>
<evidence type="ECO:0000259" key="1">
    <source>
        <dbReference type="PROSITE" id="PS51725"/>
    </source>
</evidence>
<dbReference type="SUPFAM" id="SSF54909">
    <property type="entry name" value="Dimeric alpha+beta barrel"/>
    <property type="match status" value="1"/>
</dbReference>
<evidence type="ECO:0000313" key="3">
    <source>
        <dbReference type="Proteomes" id="UP000247485"/>
    </source>
</evidence>
<dbReference type="PANTHER" id="PTHR37811">
    <property type="entry name" value="BLL5343 PROTEIN"/>
    <property type="match status" value="1"/>
</dbReference>
<sequence length="105" mass="12156">MIAVLFEAEVTPAKQERYLALAAELKPLLRTIDGFIAIERFQSLTTTGKILSLSWWRDEEAVLAWKRNLCHQAAQKEGRESIFSGYQIRVAQVLREYRSENPYLL</sequence>
<dbReference type="InterPro" id="IPR052936">
    <property type="entry name" value="Jasmonate_Hydroxylase-like"/>
</dbReference>
<keyword evidence="2" id="KW-0503">Monooxygenase</keyword>
<dbReference type="Gene3D" id="3.30.70.100">
    <property type="match status" value="1"/>
</dbReference>
<dbReference type="InterPro" id="IPR011008">
    <property type="entry name" value="Dimeric_a/b-barrel"/>
</dbReference>
<accession>A0A318FFV6</accession>
<dbReference type="Proteomes" id="UP000247485">
    <property type="component" value="Unassembled WGS sequence"/>
</dbReference>